<gene>
    <name evidence="1" type="ORF">HID58_036910</name>
</gene>
<keyword evidence="2" id="KW-1185">Reference proteome</keyword>
<comment type="caution">
    <text evidence="1">The sequence shown here is derived from an EMBL/GenBank/DDBJ whole genome shotgun (WGS) entry which is preliminary data.</text>
</comment>
<evidence type="ECO:0000313" key="1">
    <source>
        <dbReference type="EMBL" id="KAH0913589.1"/>
    </source>
</evidence>
<reference evidence="1 2" key="1">
    <citation type="submission" date="2021-05" db="EMBL/GenBank/DDBJ databases">
        <title>Genome Assembly of Synthetic Allotetraploid Brassica napus Reveals Homoeologous Exchanges between Subgenomes.</title>
        <authorList>
            <person name="Davis J.T."/>
        </authorList>
    </citation>
    <scope>NUCLEOTIDE SEQUENCE [LARGE SCALE GENOMIC DNA]</scope>
    <source>
        <strain evidence="2">cv. Da-Ae</strain>
        <tissue evidence="1">Seedling</tissue>
    </source>
</reference>
<protein>
    <submittedName>
        <fullName evidence="1">Uncharacterized protein</fullName>
    </submittedName>
</protein>
<evidence type="ECO:0000313" key="2">
    <source>
        <dbReference type="Proteomes" id="UP000824890"/>
    </source>
</evidence>
<dbReference type="Proteomes" id="UP000824890">
    <property type="component" value="Unassembled WGS sequence"/>
</dbReference>
<organism evidence="1 2">
    <name type="scientific">Brassica napus</name>
    <name type="common">Rape</name>
    <dbReference type="NCBI Taxonomy" id="3708"/>
    <lineage>
        <taxon>Eukaryota</taxon>
        <taxon>Viridiplantae</taxon>
        <taxon>Streptophyta</taxon>
        <taxon>Embryophyta</taxon>
        <taxon>Tracheophyta</taxon>
        <taxon>Spermatophyta</taxon>
        <taxon>Magnoliopsida</taxon>
        <taxon>eudicotyledons</taxon>
        <taxon>Gunneridae</taxon>
        <taxon>Pentapetalae</taxon>
        <taxon>rosids</taxon>
        <taxon>malvids</taxon>
        <taxon>Brassicales</taxon>
        <taxon>Brassicaceae</taxon>
        <taxon>Brassiceae</taxon>
        <taxon>Brassica</taxon>
    </lineage>
</organism>
<dbReference type="EMBL" id="JAGKQM010000009">
    <property type="protein sequence ID" value="KAH0913589.1"/>
    <property type="molecule type" value="Genomic_DNA"/>
</dbReference>
<sequence length="68" mass="7550">MGMAFADIRIFRSGSPQVQSRCYQAESLSGQKGDSVTLYMRPILRGGKLNVAHRFCNLIPTRGFLSIT</sequence>
<accession>A0ABQ8C940</accession>
<proteinExistence type="predicted"/>
<name>A0ABQ8C940_BRANA</name>